<evidence type="ECO:0000256" key="2">
    <source>
        <dbReference type="HAMAP-Rule" id="MF_01103"/>
    </source>
</evidence>
<dbReference type="HAMAP" id="MF_01103">
    <property type="entry name" value="UPF0291"/>
    <property type="match status" value="1"/>
</dbReference>
<dbReference type="Proteomes" id="UP000054099">
    <property type="component" value="Unassembled WGS sequence"/>
</dbReference>
<feature type="region of interest" description="Disordered" evidence="3">
    <location>
        <begin position="56"/>
        <end position="79"/>
    </location>
</feature>
<dbReference type="RefSeq" id="WP_061969760.1">
    <property type="nucleotide sequence ID" value="NZ_FMAV01000001.1"/>
</dbReference>
<evidence type="ECO:0000313" key="5">
    <source>
        <dbReference type="Proteomes" id="UP000054099"/>
    </source>
</evidence>
<sequence length="79" mass="9192">MLTPDKLERLNFLAKKSKQEGLATEEAAEQKELREEYLKNVRTSFQNRLHSLTIIDPEGNDVTPEKLKESKKSQKNIKH</sequence>
<comment type="subcellular location">
    <subcellularLocation>
        <location evidence="2">Cytoplasm</location>
    </subcellularLocation>
</comment>
<dbReference type="PANTHER" id="PTHR37300">
    <property type="entry name" value="UPF0291 PROTEIN CBO2609/CLC_2481"/>
    <property type="match status" value="1"/>
</dbReference>
<dbReference type="EMBL" id="LNQN01000001">
    <property type="protein sequence ID" value="KSU85209.1"/>
    <property type="molecule type" value="Genomic_DNA"/>
</dbReference>
<dbReference type="Gene3D" id="1.10.287.540">
    <property type="entry name" value="Helix hairpin bin"/>
    <property type="match status" value="1"/>
</dbReference>
<proteinExistence type="inferred from homology"/>
<dbReference type="SUPFAM" id="SSF158221">
    <property type="entry name" value="YnzC-like"/>
    <property type="match status" value="1"/>
</dbReference>
<comment type="caution">
    <text evidence="4">The sequence shown here is derived from an EMBL/GenBank/DDBJ whole genome shotgun (WGS) entry which is preliminary data.</text>
</comment>
<keyword evidence="1 2" id="KW-0963">Cytoplasm</keyword>
<dbReference type="PANTHER" id="PTHR37300:SF1">
    <property type="entry name" value="UPF0291 PROTEIN YNZC"/>
    <property type="match status" value="1"/>
</dbReference>
<dbReference type="AlphaFoldDB" id="A0A0V8JDZ4"/>
<dbReference type="GO" id="GO:0005737">
    <property type="term" value="C:cytoplasm"/>
    <property type="evidence" value="ECO:0007669"/>
    <property type="project" value="UniProtKB-SubCell"/>
</dbReference>
<reference evidence="4 5" key="1">
    <citation type="journal article" date="2014" name="Antonie Van Leeuwenhoek">
        <title>Fictibacillus enclensis sp. nov., isolated from marine sediment.</title>
        <authorList>
            <person name="Dastager S.G."/>
            <person name="Mawlankar R."/>
            <person name="Srinivasan K."/>
            <person name="Tang S.K."/>
            <person name="Lee J.C."/>
            <person name="Ramana V.V."/>
            <person name="Shouche Y.S."/>
        </authorList>
    </citation>
    <scope>NUCLEOTIDE SEQUENCE [LARGE SCALE GENOMIC DNA]</scope>
    <source>
        <strain evidence="4 5">NIO-1003</strain>
    </source>
</reference>
<feature type="compositionally biased region" description="Basic and acidic residues" evidence="3">
    <location>
        <begin position="63"/>
        <end position="72"/>
    </location>
</feature>
<protein>
    <recommendedName>
        <fullName evidence="2">UPF0291 protein AS030_06760</fullName>
    </recommendedName>
</protein>
<organism evidence="4 5">
    <name type="scientific">Fictibacillus enclensis</name>
    <dbReference type="NCBI Taxonomy" id="1017270"/>
    <lineage>
        <taxon>Bacteria</taxon>
        <taxon>Bacillati</taxon>
        <taxon>Bacillota</taxon>
        <taxon>Bacilli</taxon>
        <taxon>Bacillales</taxon>
        <taxon>Fictibacillaceae</taxon>
        <taxon>Fictibacillus</taxon>
    </lineage>
</organism>
<gene>
    <name evidence="4" type="ORF">AS030_06760</name>
</gene>
<dbReference type="InterPro" id="IPR009242">
    <property type="entry name" value="DUF896"/>
</dbReference>
<accession>A0A0V8JDZ4</accession>
<keyword evidence="5" id="KW-1185">Reference proteome</keyword>
<evidence type="ECO:0000256" key="1">
    <source>
        <dbReference type="ARBA" id="ARBA00022490"/>
    </source>
</evidence>
<dbReference type="Pfam" id="PF05979">
    <property type="entry name" value="DUF896"/>
    <property type="match status" value="1"/>
</dbReference>
<dbReference type="OrthoDB" id="390105at2"/>
<evidence type="ECO:0000256" key="3">
    <source>
        <dbReference type="SAM" id="MobiDB-lite"/>
    </source>
</evidence>
<comment type="similarity">
    <text evidence="2">Belongs to the UPF0291 family.</text>
</comment>
<evidence type="ECO:0000313" key="4">
    <source>
        <dbReference type="EMBL" id="KSU85209.1"/>
    </source>
</evidence>
<name>A0A0V8JDZ4_9BACL</name>